<dbReference type="InterPro" id="IPR041698">
    <property type="entry name" value="Methyltransf_25"/>
</dbReference>
<organism evidence="2 3">
    <name type="scientific">Geodermatophilus sabuli</name>
    <dbReference type="NCBI Taxonomy" id="1564158"/>
    <lineage>
        <taxon>Bacteria</taxon>
        <taxon>Bacillati</taxon>
        <taxon>Actinomycetota</taxon>
        <taxon>Actinomycetes</taxon>
        <taxon>Geodermatophilales</taxon>
        <taxon>Geodermatophilaceae</taxon>
        <taxon>Geodermatophilus</taxon>
    </lineage>
</organism>
<dbReference type="PANTHER" id="PTHR43591:SF24">
    <property type="entry name" value="2-METHOXY-6-POLYPRENYL-1,4-BENZOQUINOL METHYLASE, MITOCHONDRIAL"/>
    <property type="match status" value="1"/>
</dbReference>
<protein>
    <submittedName>
        <fullName evidence="2">Methyltransferase domain-containing protein</fullName>
    </submittedName>
</protein>
<name>A0A7K3W7D3_9ACTN</name>
<dbReference type="GO" id="GO:0032259">
    <property type="term" value="P:methylation"/>
    <property type="evidence" value="ECO:0007669"/>
    <property type="project" value="UniProtKB-KW"/>
</dbReference>
<evidence type="ECO:0000313" key="3">
    <source>
        <dbReference type="Proteomes" id="UP000470246"/>
    </source>
</evidence>
<dbReference type="EMBL" id="JAAGWF010000027">
    <property type="protein sequence ID" value="NEK60293.1"/>
    <property type="molecule type" value="Genomic_DNA"/>
</dbReference>
<keyword evidence="2" id="KW-0808">Transferase</keyword>
<keyword evidence="3" id="KW-1185">Reference proteome</keyword>
<dbReference type="Proteomes" id="UP000470246">
    <property type="component" value="Unassembled WGS sequence"/>
</dbReference>
<evidence type="ECO:0000259" key="1">
    <source>
        <dbReference type="Pfam" id="PF13649"/>
    </source>
</evidence>
<dbReference type="InterPro" id="IPR029063">
    <property type="entry name" value="SAM-dependent_MTases_sf"/>
</dbReference>
<dbReference type="GO" id="GO:0008168">
    <property type="term" value="F:methyltransferase activity"/>
    <property type="evidence" value="ECO:0007669"/>
    <property type="project" value="UniProtKB-KW"/>
</dbReference>
<dbReference type="RefSeq" id="WP_163483850.1">
    <property type="nucleotide sequence ID" value="NZ_JAAGWF010000027.1"/>
</dbReference>
<dbReference type="CDD" id="cd02440">
    <property type="entry name" value="AdoMet_MTases"/>
    <property type="match status" value="1"/>
</dbReference>
<keyword evidence="2" id="KW-0489">Methyltransferase</keyword>
<reference evidence="2 3" key="1">
    <citation type="submission" date="2020-02" db="EMBL/GenBank/DDBJ databases">
        <title>Geodermatophilus sabuli CPCC 205279 I12A-02694.</title>
        <authorList>
            <person name="Jiang Z."/>
        </authorList>
    </citation>
    <scope>NUCLEOTIDE SEQUENCE [LARGE SCALE GENOMIC DNA]</scope>
    <source>
        <strain evidence="2 3">I12A-02694</strain>
    </source>
</reference>
<feature type="domain" description="Methyltransferase" evidence="1">
    <location>
        <begin position="61"/>
        <end position="156"/>
    </location>
</feature>
<dbReference type="Gene3D" id="3.40.50.150">
    <property type="entry name" value="Vaccinia Virus protein VP39"/>
    <property type="match status" value="1"/>
</dbReference>
<proteinExistence type="predicted"/>
<accession>A0A7K3W7D3</accession>
<dbReference type="PANTHER" id="PTHR43591">
    <property type="entry name" value="METHYLTRANSFERASE"/>
    <property type="match status" value="1"/>
</dbReference>
<dbReference type="Pfam" id="PF13649">
    <property type="entry name" value="Methyltransf_25"/>
    <property type="match status" value="1"/>
</dbReference>
<comment type="caution">
    <text evidence="2">The sequence shown here is derived from an EMBL/GenBank/DDBJ whole genome shotgun (WGS) entry which is preliminary data.</text>
</comment>
<evidence type="ECO:0000313" key="2">
    <source>
        <dbReference type="EMBL" id="NEK60293.1"/>
    </source>
</evidence>
<gene>
    <name evidence="2" type="ORF">GCU56_20765</name>
</gene>
<dbReference type="AlphaFoldDB" id="A0A7K3W7D3"/>
<dbReference type="SUPFAM" id="SSF53335">
    <property type="entry name" value="S-adenosyl-L-methionine-dependent methyltransferases"/>
    <property type="match status" value="1"/>
</dbReference>
<sequence length="296" mass="30989">MTVPASQPAPLVDEANAEQFRAWNGDDVEHWVTHVDRYEAASARFDRWLLDAAAITAPDHVLDVGCGAGVSSAAAARAAVDGHVTGLDLSAPLLAVARRRAEAAGLTNVTFVQGDAQVHPFEPAAFDVVLSRFGVMFFADPPAAFANLGAAVRPGGRLAMLAWQGMARNEWLGILFETLAAGRSLPEPPVGAPGPFGLADPDTVRRLLTGAGFVDVDLADVREPERVGADVDDAYAFMSSLGPTKGLLAGLDEHDRASALSALRARLADRAGPDGVLLGAAAWLVTARRGSIDARR</sequence>